<proteinExistence type="predicted"/>
<dbReference type="InterPro" id="IPR010330">
    <property type="entry name" value="CoiA_nuc"/>
</dbReference>
<sequence length="341" mass="40447">MEEKEVFAAVNLELNRVFRVNYKLPNNPQNYSWLCIECKKPLFYNPNLNCFKHRGQKPEGFEPETVEHKTMKDYWYHIFPLFNSIKSRTLEYWLGDQIADVYFELRENGEKIAIECQNSPISSKKIMERTAKYTNKGIYVLWVFNASGSVVSEEKFPQNSVKVRVLKEETRVHNLYTGRIYYMNVVGEEVISPPYAIHFSPYFEYKKLEGNIYGRDKYYRGLKNAVYGNIPTYKIVCSDYTNYKLARFMDKNMSILCTDHLKASIREFCVIKMIEGELDNNSEFKIPVDLVIDQVKDEFGYYLPYLLLKRSKKIKKVKFERLLDERYKIQDILTVNATDYL</sequence>
<dbReference type="EMBL" id="LAZR01016619">
    <property type="protein sequence ID" value="KKM03721.1"/>
    <property type="molecule type" value="Genomic_DNA"/>
</dbReference>
<evidence type="ECO:0000313" key="2">
    <source>
        <dbReference type="EMBL" id="KKM03721.1"/>
    </source>
</evidence>
<name>A0A0F9JCZ3_9ZZZZ</name>
<dbReference type="Pfam" id="PF06054">
    <property type="entry name" value="CoiA_nuc"/>
    <property type="match status" value="1"/>
</dbReference>
<comment type="caution">
    <text evidence="2">The sequence shown here is derived from an EMBL/GenBank/DDBJ whole genome shotgun (WGS) entry which is preliminary data.</text>
</comment>
<evidence type="ECO:0000259" key="1">
    <source>
        <dbReference type="Pfam" id="PF06054"/>
    </source>
</evidence>
<organism evidence="2">
    <name type="scientific">marine sediment metagenome</name>
    <dbReference type="NCBI Taxonomy" id="412755"/>
    <lineage>
        <taxon>unclassified sequences</taxon>
        <taxon>metagenomes</taxon>
        <taxon>ecological metagenomes</taxon>
    </lineage>
</organism>
<gene>
    <name evidence="2" type="ORF">LCGC14_1771570</name>
</gene>
<dbReference type="AlphaFoldDB" id="A0A0F9JCZ3"/>
<protein>
    <recommendedName>
        <fullName evidence="1">Competence protein CoiA nuclease-like domain-containing protein</fullName>
    </recommendedName>
</protein>
<feature type="domain" description="Competence protein CoiA nuclease-like" evidence="1">
    <location>
        <begin position="64"/>
        <end position="169"/>
    </location>
</feature>
<reference evidence="2" key="1">
    <citation type="journal article" date="2015" name="Nature">
        <title>Complex archaea that bridge the gap between prokaryotes and eukaryotes.</title>
        <authorList>
            <person name="Spang A."/>
            <person name="Saw J.H."/>
            <person name="Jorgensen S.L."/>
            <person name="Zaremba-Niedzwiedzka K."/>
            <person name="Martijn J."/>
            <person name="Lind A.E."/>
            <person name="van Eijk R."/>
            <person name="Schleper C."/>
            <person name="Guy L."/>
            <person name="Ettema T.J."/>
        </authorList>
    </citation>
    <scope>NUCLEOTIDE SEQUENCE</scope>
</reference>
<accession>A0A0F9JCZ3</accession>